<keyword evidence="2" id="KW-0812">Transmembrane</keyword>
<gene>
    <name evidence="3" type="ORF">HDIA_3578</name>
</gene>
<feature type="transmembrane region" description="Helical" evidence="2">
    <location>
        <begin position="37"/>
        <end position="58"/>
    </location>
</feature>
<dbReference type="InterPro" id="IPR045519">
    <property type="entry name" value="DUF6476"/>
</dbReference>
<dbReference type="KEGG" id="hdi:HDIA_3578"/>
<sequence>MTSSRNEADAGSPGESRNEDVPFDPALAAMQAKLRRFVFVSMGTLGIGLLAVLFAIAWRAVNSGKEGPSGPAFEASAELPAGSRVVDQSVDGDRLVVTVETDQGRRVLLFDLRSGKKLGTVQLLAR</sequence>
<organism evidence="3 4">
    <name type="scientific">Hartmannibacter diazotrophicus</name>
    <dbReference type="NCBI Taxonomy" id="1482074"/>
    <lineage>
        <taxon>Bacteria</taxon>
        <taxon>Pseudomonadati</taxon>
        <taxon>Pseudomonadota</taxon>
        <taxon>Alphaproteobacteria</taxon>
        <taxon>Hyphomicrobiales</taxon>
        <taxon>Pleomorphomonadaceae</taxon>
        <taxon>Hartmannibacter</taxon>
    </lineage>
</organism>
<accession>A0A2C9DAB9</accession>
<evidence type="ECO:0000313" key="4">
    <source>
        <dbReference type="Proteomes" id="UP000223606"/>
    </source>
</evidence>
<protein>
    <recommendedName>
        <fullName evidence="5">Fimbrial protein</fullName>
    </recommendedName>
</protein>
<dbReference type="EMBL" id="LT960614">
    <property type="protein sequence ID" value="SON57119.1"/>
    <property type="molecule type" value="Genomic_DNA"/>
</dbReference>
<keyword evidence="2" id="KW-1133">Transmembrane helix</keyword>
<dbReference type="Proteomes" id="UP000223606">
    <property type="component" value="Chromosome 1"/>
</dbReference>
<dbReference type="AlphaFoldDB" id="A0A2C9DAB9"/>
<evidence type="ECO:0000256" key="2">
    <source>
        <dbReference type="SAM" id="Phobius"/>
    </source>
</evidence>
<reference evidence="4" key="1">
    <citation type="submission" date="2017-09" db="EMBL/GenBank/DDBJ databases">
        <title>Genome sequence of Nannocystis excedens DSM 71.</title>
        <authorList>
            <person name="Blom J."/>
        </authorList>
    </citation>
    <scope>NUCLEOTIDE SEQUENCE [LARGE SCALE GENOMIC DNA]</scope>
    <source>
        <strain evidence="4">type strain: E19</strain>
    </source>
</reference>
<keyword evidence="2" id="KW-0472">Membrane</keyword>
<proteinExistence type="predicted"/>
<keyword evidence="4" id="KW-1185">Reference proteome</keyword>
<evidence type="ECO:0000313" key="3">
    <source>
        <dbReference type="EMBL" id="SON57119.1"/>
    </source>
</evidence>
<feature type="region of interest" description="Disordered" evidence="1">
    <location>
        <begin position="1"/>
        <end position="22"/>
    </location>
</feature>
<dbReference type="Pfam" id="PF20082">
    <property type="entry name" value="DUF6476"/>
    <property type="match status" value="1"/>
</dbReference>
<evidence type="ECO:0008006" key="5">
    <source>
        <dbReference type="Google" id="ProtNLM"/>
    </source>
</evidence>
<evidence type="ECO:0000256" key="1">
    <source>
        <dbReference type="SAM" id="MobiDB-lite"/>
    </source>
</evidence>
<name>A0A2C9DAB9_9HYPH</name>